<evidence type="ECO:0000313" key="1">
    <source>
        <dbReference type="EMBL" id="SCM79866.1"/>
    </source>
</evidence>
<accession>A0A212LQT3</accession>
<dbReference type="EMBL" id="FMJD01000013">
    <property type="protein sequence ID" value="SCM79866.1"/>
    <property type="molecule type" value="Genomic_DNA"/>
</dbReference>
<dbReference type="InterPro" id="IPR010982">
    <property type="entry name" value="Lambda_DNA-bd_dom_sf"/>
</dbReference>
<dbReference type="RefSeq" id="WP_288198792.1">
    <property type="nucleotide sequence ID" value="NZ_LT608334.1"/>
</dbReference>
<protein>
    <submittedName>
        <fullName evidence="1">Uncharacterized protein</fullName>
    </submittedName>
</protein>
<proteinExistence type="predicted"/>
<dbReference type="SUPFAM" id="SSF47413">
    <property type="entry name" value="lambda repressor-like DNA-binding domains"/>
    <property type="match status" value="1"/>
</dbReference>
<gene>
    <name evidence="1" type="ORF">KL86PLE_90680</name>
</gene>
<dbReference type="AlphaFoldDB" id="A0A212LQT3"/>
<reference evidence="1" key="1">
    <citation type="submission" date="2016-08" db="EMBL/GenBank/DDBJ databases">
        <authorList>
            <person name="Seilhamer J.J."/>
        </authorList>
    </citation>
    <scope>NUCLEOTIDE SEQUENCE</scope>
    <source>
        <strain evidence="1">86</strain>
    </source>
</reference>
<organism evidence="1">
    <name type="scientific">uncultured Pleomorphomonas sp</name>
    <dbReference type="NCBI Taxonomy" id="442121"/>
    <lineage>
        <taxon>Bacteria</taxon>
        <taxon>Pseudomonadati</taxon>
        <taxon>Pseudomonadota</taxon>
        <taxon>Alphaproteobacteria</taxon>
        <taxon>Hyphomicrobiales</taxon>
        <taxon>Pleomorphomonadaceae</taxon>
        <taxon>Pleomorphomonas</taxon>
        <taxon>environmental samples</taxon>
    </lineage>
</organism>
<name>A0A212LQT3_9HYPH</name>
<dbReference type="GO" id="GO:0003677">
    <property type="term" value="F:DNA binding"/>
    <property type="evidence" value="ECO:0007669"/>
    <property type="project" value="InterPro"/>
</dbReference>
<sequence length="149" mass="16543">MATKPASRRICKAIPYKGKYLAQFALPGLEPDYVRAGEAAVRFNTENGAEIAALKAFARLYDSRTVDTRKAGGYRRLTGAKLAVLLNDIDITPTYFAEIAGVPQSRVMKWLDGEQDIPHSIHVLARLLAMSTINFEHAERITMECQSET</sequence>